<dbReference type="InterPro" id="IPR051828">
    <property type="entry name" value="HAD-like_hydrolase_domain"/>
</dbReference>
<dbReference type="Pfam" id="PF00702">
    <property type="entry name" value="Hydrolase"/>
    <property type="match status" value="1"/>
</dbReference>
<reference evidence="1 2" key="1">
    <citation type="journal article" date="2016" name="Mol. Biol. Evol.">
        <title>Comparative Genomics of Early-Diverging Mushroom-Forming Fungi Provides Insights into the Origins of Lignocellulose Decay Capabilities.</title>
        <authorList>
            <person name="Nagy L.G."/>
            <person name="Riley R."/>
            <person name="Tritt A."/>
            <person name="Adam C."/>
            <person name="Daum C."/>
            <person name="Floudas D."/>
            <person name="Sun H."/>
            <person name="Yadav J.S."/>
            <person name="Pangilinan J."/>
            <person name="Larsson K.H."/>
            <person name="Matsuura K."/>
            <person name="Barry K."/>
            <person name="Labutti K."/>
            <person name="Kuo R."/>
            <person name="Ohm R.A."/>
            <person name="Bhattacharya S.S."/>
            <person name="Shirouzu T."/>
            <person name="Yoshinaga Y."/>
            <person name="Martin F.M."/>
            <person name="Grigoriev I.V."/>
            <person name="Hibbett D.S."/>
        </authorList>
    </citation>
    <scope>NUCLEOTIDE SEQUENCE [LARGE SCALE GENOMIC DNA]</scope>
    <source>
        <strain evidence="1 2">HHB9708</strain>
    </source>
</reference>
<dbReference type="Gene3D" id="1.10.150.720">
    <property type="entry name" value="Haloacid dehalogenase-like hydrolase"/>
    <property type="match status" value="1"/>
</dbReference>
<dbReference type="PANTHER" id="PTHR46191">
    <property type="match status" value="1"/>
</dbReference>
<dbReference type="SUPFAM" id="SSF56784">
    <property type="entry name" value="HAD-like"/>
    <property type="match status" value="1"/>
</dbReference>
<gene>
    <name evidence="1" type="ORF">SISNIDRAFT_447734</name>
</gene>
<dbReference type="InterPro" id="IPR036412">
    <property type="entry name" value="HAD-like_sf"/>
</dbReference>
<dbReference type="SFLD" id="SFLDS00003">
    <property type="entry name" value="Haloacid_Dehalogenase"/>
    <property type="match status" value="1"/>
</dbReference>
<dbReference type="GO" id="GO:0005634">
    <property type="term" value="C:nucleus"/>
    <property type="evidence" value="ECO:0007669"/>
    <property type="project" value="TreeGrafter"/>
</dbReference>
<dbReference type="SFLD" id="SFLDG01129">
    <property type="entry name" value="C1.5:_HAD__Beta-PGM__Phosphata"/>
    <property type="match status" value="1"/>
</dbReference>
<dbReference type="STRING" id="1314777.A0A165AF95"/>
<dbReference type="EMBL" id="KV419394">
    <property type="protein sequence ID" value="KZS98908.1"/>
    <property type="molecule type" value="Genomic_DNA"/>
</dbReference>
<organism evidence="1 2">
    <name type="scientific">Sistotremastrum niveocremeum HHB9708</name>
    <dbReference type="NCBI Taxonomy" id="1314777"/>
    <lineage>
        <taxon>Eukaryota</taxon>
        <taxon>Fungi</taxon>
        <taxon>Dikarya</taxon>
        <taxon>Basidiomycota</taxon>
        <taxon>Agaricomycotina</taxon>
        <taxon>Agaricomycetes</taxon>
        <taxon>Sistotremastrales</taxon>
        <taxon>Sistotremastraceae</taxon>
        <taxon>Sertulicium</taxon>
        <taxon>Sertulicium niveocremeum</taxon>
    </lineage>
</organism>
<dbReference type="InterPro" id="IPR006439">
    <property type="entry name" value="HAD-SF_hydro_IA"/>
</dbReference>
<proteinExistence type="predicted"/>
<keyword evidence="2" id="KW-1185">Reference proteome</keyword>
<dbReference type="InterPro" id="IPR023214">
    <property type="entry name" value="HAD_sf"/>
</dbReference>
<dbReference type="GO" id="GO:0016791">
    <property type="term" value="F:phosphatase activity"/>
    <property type="evidence" value="ECO:0007669"/>
    <property type="project" value="UniProtKB-ARBA"/>
</dbReference>
<evidence type="ECO:0000313" key="1">
    <source>
        <dbReference type="EMBL" id="KZS98908.1"/>
    </source>
</evidence>
<name>A0A165AF95_9AGAM</name>
<protein>
    <submittedName>
        <fullName evidence="1">HAD hydrolase subfamily IA REG-2-like protein</fullName>
    </submittedName>
</protein>
<keyword evidence="1" id="KW-0378">Hydrolase</keyword>
<dbReference type="PANTHER" id="PTHR46191:SF2">
    <property type="entry name" value="HALOACID DEHALOGENASE-LIKE HYDROLASE DOMAIN-CONTAINING PROTEIN 3"/>
    <property type="match status" value="1"/>
</dbReference>
<dbReference type="NCBIfam" id="TIGR01549">
    <property type="entry name" value="HAD-SF-IA-v1"/>
    <property type="match status" value="1"/>
</dbReference>
<dbReference type="Proteomes" id="UP000076722">
    <property type="component" value="Unassembled WGS sequence"/>
</dbReference>
<dbReference type="OrthoDB" id="444127at2759"/>
<dbReference type="Gene3D" id="3.40.50.1000">
    <property type="entry name" value="HAD superfamily/HAD-like"/>
    <property type="match status" value="1"/>
</dbReference>
<dbReference type="InterPro" id="IPR044924">
    <property type="entry name" value="HAD-SF_hydro_IA_REG-2-like_cap"/>
</dbReference>
<sequence>MPIRVVFFDALHTIITPRLPIYVQYSQVFAPYIGELSSDAIRVAFKTSLKQIQKEKPAYVIEGGANAWWMEVIKRTALGAGADEKDLLKALPEIVPKLMTRFSSKEGYKTFPEVLKTLERLKAMGIKIGVVSNADSRIRSVLDDLNVAPLMDTILLSEEEGIEKPNKGIWVRALSRVGCSSAEAMHVGDDIFDDYQGSLNANLSPILIRRIGAEGEGESKEDGENLEGVTVIQTLLEIPDRISNTP</sequence>
<dbReference type="AlphaFoldDB" id="A0A165AF95"/>
<accession>A0A165AF95</accession>
<evidence type="ECO:0000313" key="2">
    <source>
        <dbReference type="Proteomes" id="UP000076722"/>
    </source>
</evidence>